<reference evidence="6" key="5">
    <citation type="submission" date="2021-07" db="EMBL/GenBank/DDBJ databases">
        <title>Comparative genomics of Bacteroides fragilis group isolates reveals species-dependent resistance mechanisms and validates clinical tools for resistance prediction.</title>
        <authorList>
            <person name="Wallace M.J."/>
            <person name="Jean S."/>
            <person name="Wallace M.A."/>
            <person name="Carey-Ann B.D."/>
            <person name="Dantas G."/>
        </authorList>
    </citation>
    <scope>NUCLEOTIDE SEQUENCE</scope>
    <source>
        <strain evidence="6">BJH_160</strain>
    </source>
</reference>
<reference evidence="8" key="4">
    <citation type="submission" date="2021-06" db="EMBL/GenBank/DDBJ databases">
        <title>Interrogation of the integrated mobile genetic elements in gut-associated Bacteroides with a consensus prediction approach.</title>
        <authorList>
            <person name="Campbell D.E."/>
            <person name="Leigh J.R."/>
            <person name="Kim T."/>
            <person name="England W."/>
            <person name="Whitaker R.J."/>
            <person name="Degnan P.H."/>
        </authorList>
    </citation>
    <scope>NUCLEOTIDE SEQUENCE</scope>
    <source>
        <strain evidence="9">VPI-3443</strain>
        <strain evidence="8">VPI-BTDOT2</strain>
    </source>
</reference>
<proteinExistence type="predicted"/>
<dbReference type="Proteomes" id="UP000283616">
    <property type="component" value="Unassembled WGS sequence"/>
</dbReference>
<evidence type="ECO:0000313" key="8">
    <source>
        <dbReference type="EMBL" id="UYU70084.1"/>
    </source>
</evidence>
<dbReference type="GeneID" id="60924735"/>
<evidence type="ECO:0000313" key="4">
    <source>
        <dbReference type="EMBL" id="BCA48140.1"/>
    </source>
</evidence>
<dbReference type="Proteomes" id="UP001200544">
    <property type="component" value="Unassembled WGS sequence"/>
</dbReference>
<gene>
    <name evidence="4" type="ORF">BatF92_00820</name>
    <name evidence="7" type="ORF">DW011_03185</name>
    <name evidence="5" type="ORF">GAN75_19610</name>
    <name evidence="6" type="ORF">K0H07_19515</name>
    <name evidence="8" type="ORF">KQP59_17590</name>
    <name evidence="9" type="ORF">KQP74_15020</name>
</gene>
<dbReference type="Proteomes" id="UP000436825">
    <property type="component" value="Unassembled WGS sequence"/>
</dbReference>
<dbReference type="NCBIfam" id="NF038128">
    <property type="entry name" value="choice_anch_J"/>
    <property type="match status" value="2"/>
</dbReference>
<dbReference type="EMBL" id="WCRW01000015">
    <property type="protein sequence ID" value="KAB4453049.1"/>
    <property type="molecule type" value="Genomic_DNA"/>
</dbReference>
<reference evidence="5 11" key="2">
    <citation type="journal article" date="2019" name="Nat. Med.">
        <title>A library of human gut bacterial isolates paired with longitudinal multiomics data enables mechanistic microbiome research.</title>
        <authorList>
            <person name="Poyet M."/>
            <person name="Groussin M."/>
            <person name="Gibbons S.M."/>
            <person name="Avila-Pacheco J."/>
            <person name="Jiang X."/>
            <person name="Kearney S.M."/>
            <person name="Perrotta A.R."/>
            <person name="Berdy B."/>
            <person name="Zhao S."/>
            <person name="Lieberman T.D."/>
            <person name="Swanson P.K."/>
            <person name="Smith M."/>
            <person name="Roesemann S."/>
            <person name="Alexander J.E."/>
            <person name="Rich S.A."/>
            <person name="Livny J."/>
            <person name="Vlamakis H."/>
            <person name="Clish C."/>
            <person name="Bullock K."/>
            <person name="Deik A."/>
            <person name="Scott J."/>
            <person name="Pierce K.A."/>
            <person name="Xavier R.J."/>
            <person name="Alm E.J."/>
        </authorList>
    </citation>
    <scope>NUCLEOTIDE SEQUENCE [LARGE SCALE GENOMIC DNA]</scope>
    <source>
        <strain evidence="5 11">BIOML-A160</strain>
    </source>
</reference>
<dbReference type="Proteomes" id="UP001162960">
    <property type="component" value="Chromosome"/>
</dbReference>
<reference evidence="7 10" key="1">
    <citation type="submission" date="2018-08" db="EMBL/GenBank/DDBJ databases">
        <title>A genome reference for cultivated species of the human gut microbiota.</title>
        <authorList>
            <person name="Zou Y."/>
            <person name="Xue W."/>
            <person name="Luo G."/>
        </authorList>
    </citation>
    <scope>NUCLEOTIDE SEQUENCE [LARGE SCALE GENOMIC DNA]</scope>
    <source>
        <strain evidence="7 10">AF37-12</strain>
    </source>
</reference>
<evidence type="ECO:0000313" key="9">
    <source>
        <dbReference type="EMBL" id="UYU89262.1"/>
    </source>
</evidence>
<dbReference type="InterPro" id="IPR045939">
    <property type="entry name" value="YhcR_N"/>
</dbReference>
<feature type="chain" id="PRO_5043189881" evidence="2">
    <location>
        <begin position="22"/>
        <end position="654"/>
    </location>
</feature>
<evidence type="ECO:0000313" key="5">
    <source>
        <dbReference type="EMBL" id="KAB4453049.1"/>
    </source>
</evidence>
<feature type="domain" description="Endonuclease YhcR N-terminal" evidence="3">
    <location>
        <begin position="543"/>
        <end position="652"/>
    </location>
</feature>
<protein>
    <submittedName>
        <fullName evidence="6">Choice-of-anchor J domain-containing protein</fullName>
    </submittedName>
    <submittedName>
        <fullName evidence="8">DUF6359 domain-containing protein</fullName>
    </submittedName>
</protein>
<dbReference type="AlphaFoldDB" id="A0A415M588"/>
<feature type="compositionally biased region" description="Basic and acidic residues" evidence="1">
    <location>
        <begin position="173"/>
        <end position="184"/>
    </location>
</feature>
<organism evidence="7 10">
    <name type="scientific">Bacteroides thetaiotaomicron</name>
    <dbReference type="NCBI Taxonomy" id="818"/>
    <lineage>
        <taxon>Bacteria</taxon>
        <taxon>Pseudomonadati</taxon>
        <taxon>Bacteroidota</taxon>
        <taxon>Bacteroidia</taxon>
        <taxon>Bacteroidales</taxon>
        <taxon>Bacteroidaceae</taxon>
        <taxon>Bacteroides</taxon>
    </lineage>
</organism>
<sequence>MKKILNALFLTIITLVTFSCSDVPAPYDINGGGNGEGPALTGDGTKENPYDIASAMTKQDNSEAWVMGYIVGCINDKSISTDAVFAPPFTNAANILIAADADETDYKKCIPVQLVSQTDVRAALNLVDNGGNLGKAVVIKGQLTKYFGVAGLKSPTAAVLDGKDIGDGGDPEPGDKDNPLGLDDSKKNNTFSADFEDLVANSDYELEGWYNVAVEGGRRWQGKTFNNTTTGKTDKYIQATSYGGTGEKFECWFATPAFEVDQVKDKKVSFDCAVYNYATASANSKLEVYFLQLVDGKMVSTAINVAGMPTTDNTWVSLTADLSAQAGKTGFVGFKYTSTSSSEALSYRLDNIKAGPAEGGEDPDPSGETVVVTKDQSYEETFASAFGKFTIDNKELGGLEAVWTIDASYKCAIASAFKDAAGIVAESWLVSPIIDMTSILSTDDINLSFTQMSQKQGDANEYMLKIKNVSDNGAWENLTFEQPEAGFKAMLVNIKLQVYAGKKIQLAFVYKNAKTDSAPKWEIQNVKIGVTPGVPGGTEDDPLTCAEVIALNNTAAGPYYVKGYIIGFASSATSFVFSNFTDKQNTNIVIADSKTETETTKCVIVKLPNGDMRSGLNLYNNPTNLGKLVSIKSTLGAYFKVPGLTNPTEYKFVE</sequence>
<evidence type="ECO:0000256" key="1">
    <source>
        <dbReference type="SAM" id="MobiDB-lite"/>
    </source>
</evidence>
<evidence type="ECO:0000313" key="7">
    <source>
        <dbReference type="EMBL" id="RHL63620.1"/>
    </source>
</evidence>
<dbReference type="EMBL" id="CP083681">
    <property type="protein sequence ID" value="UYU70084.1"/>
    <property type="molecule type" value="Genomic_DNA"/>
</dbReference>
<evidence type="ECO:0000313" key="6">
    <source>
        <dbReference type="EMBL" id="MCE9239335.1"/>
    </source>
</evidence>
<keyword evidence="2" id="KW-0732">Signal</keyword>
<dbReference type="Proteomes" id="UP000500882">
    <property type="component" value="Chromosome"/>
</dbReference>
<name>A0A415M588_BACT4</name>
<dbReference type="Proteomes" id="UP001156216">
    <property type="component" value="Chromosome"/>
</dbReference>
<evidence type="ECO:0000259" key="3">
    <source>
        <dbReference type="Pfam" id="PF19886"/>
    </source>
</evidence>
<evidence type="ECO:0000313" key="11">
    <source>
        <dbReference type="Proteomes" id="UP000436825"/>
    </source>
</evidence>
<dbReference type="Pfam" id="PF19886">
    <property type="entry name" value="DUF6359"/>
    <property type="match status" value="2"/>
</dbReference>
<evidence type="ECO:0000313" key="12">
    <source>
        <dbReference type="Proteomes" id="UP000500882"/>
    </source>
</evidence>
<dbReference type="EMBL" id="CP083685">
    <property type="protein sequence ID" value="UYU89262.1"/>
    <property type="molecule type" value="Genomic_DNA"/>
</dbReference>
<dbReference type="EMBL" id="JAHYQA010000013">
    <property type="protein sequence ID" value="MCE9239335.1"/>
    <property type="molecule type" value="Genomic_DNA"/>
</dbReference>
<reference evidence="4 12" key="3">
    <citation type="submission" date="2020-02" db="EMBL/GenBank/DDBJ databases">
        <title>Whole-genome sequencing and comparative analysis of the genomes of Bacteroides thetaiotaomicron and Escherichia coli isolated from a healthy resident in Vietnam.</title>
        <authorList>
            <person name="Mohsin M."/>
            <person name="Tanaka K."/>
            <person name="Kawahara R."/>
            <person name="Kondo S."/>
            <person name="Noguchi H."/>
            <person name="Motooka D."/>
            <person name="Nakamura S."/>
            <person name="Khong D.T."/>
            <person name="Nguyen T.N."/>
            <person name="Tran H.T."/>
            <person name="Yamamoto Y."/>
        </authorList>
    </citation>
    <scope>NUCLEOTIDE SEQUENCE [LARGE SCALE GENOMIC DNA]</scope>
    <source>
        <strain evidence="4 12">F9-2</strain>
    </source>
</reference>
<dbReference type="PROSITE" id="PS51257">
    <property type="entry name" value="PROKAR_LIPOPROTEIN"/>
    <property type="match status" value="1"/>
</dbReference>
<evidence type="ECO:0000256" key="2">
    <source>
        <dbReference type="SAM" id="SignalP"/>
    </source>
</evidence>
<feature type="region of interest" description="Disordered" evidence="1">
    <location>
        <begin position="161"/>
        <end position="184"/>
    </location>
</feature>
<feature type="signal peptide" evidence="2">
    <location>
        <begin position="1"/>
        <end position="21"/>
    </location>
</feature>
<feature type="domain" description="Endonuclease YhcR N-terminal" evidence="3">
    <location>
        <begin position="50"/>
        <end position="160"/>
    </location>
</feature>
<accession>A0A415M588</accession>
<evidence type="ECO:0000313" key="10">
    <source>
        <dbReference type="Proteomes" id="UP000283616"/>
    </source>
</evidence>
<dbReference type="EMBL" id="AP022660">
    <property type="protein sequence ID" value="BCA48140.1"/>
    <property type="molecule type" value="Genomic_DNA"/>
</dbReference>
<dbReference type="RefSeq" id="WP_011108883.1">
    <property type="nucleotide sequence ID" value="NZ_AP022660.1"/>
</dbReference>
<dbReference type="EMBL" id="QROV01000003">
    <property type="protein sequence ID" value="RHL63620.1"/>
    <property type="molecule type" value="Genomic_DNA"/>
</dbReference>